<keyword evidence="1 2" id="KW-0732">Signal</keyword>
<dbReference type="NCBIfam" id="NF038128">
    <property type="entry name" value="choice_anch_J"/>
    <property type="match status" value="1"/>
</dbReference>
<organism evidence="5 6">
    <name type="scientific">Epilithonimonas bovis DSM 19482</name>
    <dbReference type="NCBI Taxonomy" id="1121284"/>
    <lineage>
        <taxon>Bacteria</taxon>
        <taxon>Pseudomonadati</taxon>
        <taxon>Bacteroidota</taxon>
        <taxon>Flavobacteriia</taxon>
        <taxon>Flavobacteriales</taxon>
        <taxon>Weeksellaceae</taxon>
        <taxon>Chryseobacterium group</taxon>
        <taxon>Epilithonimonas</taxon>
    </lineage>
</organism>
<dbReference type="Gene3D" id="2.60.120.200">
    <property type="match status" value="1"/>
</dbReference>
<evidence type="ECO:0000256" key="1">
    <source>
        <dbReference type="ARBA" id="ARBA00022729"/>
    </source>
</evidence>
<dbReference type="Pfam" id="PF13573">
    <property type="entry name" value="SprB"/>
    <property type="match status" value="1"/>
</dbReference>
<feature type="signal peptide" evidence="2">
    <location>
        <begin position="1"/>
        <end position="24"/>
    </location>
</feature>
<dbReference type="SUPFAM" id="SSF49313">
    <property type="entry name" value="Cadherin-like"/>
    <property type="match status" value="1"/>
</dbReference>
<evidence type="ECO:0000313" key="5">
    <source>
        <dbReference type="EMBL" id="SIT96954.1"/>
    </source>
</evidence>
<proteinExistence type="predicted"/>
<evidence type="ECO:0000313" key="6">
    <source>
        <dbReference type="Proteomes" id="UP000187261"/>
    </source>
</evidence>
<feature type="domain" description="Secretion system C-terminal sorting" evidence="3">
    <location>
        <begin position="708"/>
        <end position="776"/>
    </location>
</feature>
<dbReference type="InterPro" id="IPR025667">
    <property type="entry name" value="SprB_repeat"/>
</dbReference>
<dbReference type="Pfam" id="PF18962">
    <property type="entry name" value="Por_Secre_tail"/>
    <property type="match status" value="1"/>
</dbReference>
<dbReference type="Proteomes" id="UP000187261">
    <property type="component" value="Unassembled WGS sequence"/>
</dbReference>
<reference evidence="6" key="1">
    <citation type="submission" date="2016-10" db="EMBL/GenBank/DDBJ databases">
        <authorList>
            <person name="Varghese N."/>
            <person name="Submissions S."/>
        </authorList>
    </citation>
    <scope>NUCLEOTIDE SEQUENCE [LARGE SCALE GENOMIC DNA]</scope>
    <source>
        <strain evidence="6">DSM 19482</strain>
    </source>
</reference>
<dbReference type="Pfam" id="PF19081">
    <property type="entry name" value="Ig_7"/>
    <property type="match status" value="1"/>
</dbReference>
<dbReference type="PANTHER" id="PTHR33683">
    <property type="entry name" value="1, PUTATIVE-RELATED"/>
    <property type="match status" value="1"/>
</dbReference>
<evidence type="ECO:0000259" key="3">
    <source>
        <dbReference type="Pfam" id="PF18962"/>
    </source>
</evidence>
<dbReference type="InterPro" id="IPR026444">
    <property type="entry name" value="Secre_tail"/>
</dbReference>
<dbReference type="GO" id="GO:0016020">
    <property type="term" value="C:membrane"/>
    <property type="evidence" value="ECO:0007669"/>
    <property type="project" value="InterPro"/>
</dbReference>
<dbReference type="InterPro" id="IPR013783">
    <property type="entry name" value="Ig-like_fold"/>
</dbReference>
<dbReference type="NCBIfam" id="TIGR04183">
    <property type="entry name" value="Por_Secre_tail"/>
    <property type="match status" value="1"/>
</dbReference>
<dbReference type="Gene3D" id="2.60.40.740">
    <property type="match status" value="1"/>
</dbReference>
<dbReference type="GO" id="GO:0005509">
    <property type="term" value="F:calcium ion binding"/>
    <property type="evidence" value="ECO:0007669"/>
    <property type="project" value="InterPro"/>
</dbReference>
<evidence type="ECO:0000256" key="2">
    <source>
        <dbReference type="SAM" id="SignalP"/>
    </source>
</evidence>
<dbReference type="PANTHER" id="PTHR33683:SF46">
    <property type="entry name" value="SUSHI DOMAIN-CONTAINING PROTEIN"/>
    <property type="match status" value="1"/>
</dbReference>
<name>A0A1U7PWS6_9FLAO</name>
<accession>A0A1U7PWS6</accession>
<protein>
    <submittedName>
        <fullName evidence="5">Por secretion system C-terminal sorting domain-containing protein</fullName>
    </submittedName>
</protein>
<dbReference type="Gene3D" id="2.60.40.10">
    <property type="entry name" value="Immunoglobulins"/>
    <property type="match status" value="1"/>
</dbReference>
<dbReference type="InterPro" id="IPR015919">
    <property type="entry name" value="Cadherin-like_sf"/>
</dbReference>
<gene>
    <name evidence="5" type="ORF">SAMN05660493_01656</name>
</gene>
<dbReference type="Pfam" id="PF05345">
    <property type="entry name" value="He_PIG"/>
    <property type="match status" value="1"/>
</dbReference>
<evidence type="ECO:0000259" key="4">
    <source>
        <dbReference type="Pfam" id="PF19081"/>
    </source>
</evidence>
<sequence>MRKFYKKMTVVLILLFTKVFFAQAFTENFDDITTLTGSGWYQHNNSTPAGINPVWFQGNPPSNGGPFTAYNGAANAYIACNFNSTSGGTGTISNWLLTPNRTFRNGDVITFYTRKYDVGQDYPDRMEVRLSTNGASTNVGSGATATGDFTTLLLSINPSLTVGGYPRQWTLYTITISGLPAPTSGRIAFRYFVTAAGPIGTNSDYIGLDNVVYTPYVCSVIALTPASSVLTDGTVGTPYSVTFGQSGGLGSATYAITSGSLPAGLALSSNGTLSGTPTTVGNYTFTVSATDSSGCSGSRTYSVKVSNMLQLVGSQVNISCNGSSTGSATVVATGGTAPYSYSWDTTPVQTASTAVNLAAGNYQVTVTDAANVSKTLSFNITEANPINVSVSGNTTCANTAATVSAIGADEFLWYNQQADVSPYFTGQIFTTPVLPASTTYYTQGVSLSPQKVLQTTFAGGNRHSGNMFNVTAQKDLVINSFDVSPMGNTTVEVYYKEGTYIGYENNPAAWKKLGSANVVYTGSPVNITVGKLTIPAGKTYALYVTSNQAGVWLNYSNGSVGEAFSDDNMTITTGAGLEYPFTGNLYSPRTWNGRINYKLIDCLGSRQAVQVTVNSTPAPTGIATQTFNQGDQLSVLNVTGVGIKWYASASDAENHINALPATTTIVHDEIYYATQTVDGCESVSSLAVHALDQTLAAGDVDKTTILTIYPNPVHDILKISSGTKINKVVITDYSGRNVLERITKGNIRENIDVRQLSQGNYIIQIFTDQEVKALKFIKN</sequence>
<dbReference type="InterPro" id="IPR044023">
    <property type="entry name" value="Ig_7"/>
</dbReference>
<keyword evidence="6" id="KW-1185">Reference proteome</keyword>
<dbReference type="STRING" id="1121284.SAMN05660493_01656"/>
<dbReference type="AlphaFoldDB" id="A0A1U7PWS6"/>
<feature type="domain" description="Ig-like" evidence="4">
    <location>
        <begin position="390"/>
        <end position="445"/>
    </location>
</feature>
<dbReference type="EMBL" id="FTPU01000015">
    <property type="protein sequence ID" value="SIT96954.1"/>
    <property type="molecule type" value="Genomic_DNA"/>
</dbReference>
<feature type="chain" id="PRO_5012775627" evidence="2">
    <location>
        <begin position="25"/>
        <end position="779"/>
    </location>
</feature>